<proteinExistence type="predicted"/>
<evidence type="ECO:0000313" key="1">
    <source>
        <dbReference type="EMBL" id="CAG6479501.1"/>
    </source>
</evidence>
<reference evidence="1" key="1">
    <citation type="submission" date="2021-05" db="EMBL/GenBank/DDBJ databases">
        <authorList>
            <person name="Alioto T."/>
            <person name="Alioto T."/>
            <person name="Gomez Garrido J."/>
        </authorList>
    </citation>
    <scope>NUCLEOTIDE SEQUENCE</scope>
</reference>
<dbReference type="EMBL" id="HBUE01210371">
    <property type="protein sequence ID" value="CAG6534227.1"/>
    <property type="molecule type" value="Transcribed_RNA"/>
</dbReference>
<dbReference type="EMBL" id="HBUE01210372">
    <property type="protein sequence ID" value="CAG6534229.1"/>
    <property type="molecule type" value="Transcribed_RNA"/>
</dbReference>
<organism evidence="1">
    <name type="scientific">Culex pipiens</name>
    <name type="common">House mosquito</name>
    <dbReference type="NCBI Taxonomy" id="7175"/>
    <lineage>
        <taxon>Eukaryota</taxon>
        <taxon>Metazoa</taxon>
        <taxon>Ecdysozoa</taxon>
        <taxon>Arthropoda</taxon>
        <taxon>Hexapoda</taxon>
        <taxon>Insecta</taxon>
        <taxon>Pterygota</taxon>
        <taxon>Neoptera</taxon>
        <taxon>Endopterygota</taxon>
        <taxon>Diptera</taxon>
        <taxon>Nematocera</taxon>
        <taxon>Culicoidea</taxon>
        <taxon>Culicidae</taxon>
        <taxon>Culicinae</taxon>
        <taxon>Culicini</taxon>
        <taxon>Culex</taxon>
        <taxon>Culex</taxon>
    </lineage>
</organism>
<accession>A0A8D8FQ29</accession>
<dbReference type="EMBL" id="HBUE01316777">
    <property type="protein sequence ID" value="CAG6586130.1"/>
    <property type="molecule type" value="Transcribed_RNA"/>
</dbReference>
<dbReference type="EMBL" id="HBUE01085486">
    <property type="protein sequence ID" value="CAG6479504.1"/>
    <property type="molecule type" value="Transcribed_RNA"/>
</dbReference>
<dbReference type="EMBL" id="HBUE01316776">
    <property type="protein sequence ID" value="CAG6586128.1"/>
    <property type="molecule type" value="Transcribed_RNA"/>
</dbReference>
<name>A0A8D8FQ29_CULPI</name>
<protein>
    <submittedName>
        <fullName evidence="1">(northern house mosquito) hypothetical protein</fullName>
    </submittedName>
</protein>
<dbReference type="AlphaFoldDB" id="A0A8D8FQ29"/>
<sequence length="107" mass="12846">MVHQLDLLSRQLGNLLAKHFQLGLVRNSSLDGRFRPRQSRTRLNTRLGHPQRKIFLLHRTQTLLEALASFLHRLQRYVQCVMGRRRTVIFLRGRHCRLRNRFFCTQN</sequence>
<dbReference type="EMBL" id="HBUE01085485">
    <property type="protein sequence ID" value="CAG6479501.1"/>
    <property type="molecule type" value="Transcribed_RNA"/>
</dbReference>